<dbReference type="PANTHER" id="PTHR34969">
    <property type="entry name" value="OS01G0621700 PROTEIN"/>
    <property type="match status" value="1"/>
</dbReference>
<dbReference type="GO" id="GO:0016459">
    <property type="term" value="C:myosin complex"/>
    <property type="evidence" value="ECO:0007669"/>
    <property type="project" value="InterPro"/>
</dbReference>
<evidence type="ECO:0000259" key="1">
    <source>
        <dbReference type="PROSITE" id="PS51757"/>
    </source>
</evidence>
<sequence length="214" mass="24349">MHRALLARKYRLALTPEQKKQFELKVLAEKLFKEKKKSYPQSVGPRFIDDRLNEEQKPLKQAFQVNQLNGEKIMYSTSVTKYDRHGYKPRERALLLTNKHLFVLDGKTFKIKHSLGFDIVQEIVVTTESDNLLLVRIPPEYKKDKGDLILEVNHLIEAVTMVVDVTKKPQILKIMEAGTIAHNLIGGKQGVIDITTGTNHSIVKGKSGHLVVSL</sequence>
<name>A0AAD8EBU5_DIPPU</name>
<accession>A0AAD8EBU5</accession>
<dbReference type="Pfam" id="PF06017">
    <property type="entry name" value="Myosin_TH1"/>
    <property type="match status" value="1"/>
</dbReference>
<gene>
    <name evidence="2" type="ORF">L9F63_021538</name>
</gene>
<dbReference type="PANTHER" id="PTHR34969:SF1">
    <property type="entry name" value="TH1 DOMAIN-CONTAINING PROTEIN"/>
    <property type="match status" value="1"/>
</dbReference>
<proteinExistence type="predicted"/>
<evidence type="ECO:0000313" key="3">
    <source>
        <dbReference type="Proteomes" id="UP001233999"/>
    </source>
</evidence>
<dbReference type="PROSITE" id="PS51757">
    <property type="entry name" value="TH1"/>
    <property type="match status" value="1"/>
</dbReference>
<dbReference type="EMBL" id="JASPKZ010007464">
    <property type="protein sequence ID" value="KAJ9584129.1"/>
    <property type="molecule type" value="Genomic_DNA"/>
</dbReference>
<keyword evidence="3" id="KW-1185">Reference proteome</keyword>
<organism evidence="2 3">
    <name type="scientific">Diploptera punctata</name>
    <name type="common">Pacific beetle cockroach</name>
    <dbReference type="NCBI Taxonomy" id="6984"/>
    <lineage>
        <taxon>Eukaryota</taxon>
        <taxon>Metazoa</taxon>
        <taxon>Ecdysozoa</taxon>
        <taxon>Arthropoda</taxon>
        <taxon>Hexapoda</taxon>
        <taxon>Insecta</taxon>
        <taxon>Pterygota</taxon>
        <taxon>Neoptera</taxon>
        <taxon>Polyneoptera</taxon>
        <taxon>Dictyoptera</taxon>
        <taxon>Blattodea</taxon>
        <taxon>Blaberoidea</taxon>
        <taxon>Blaberidae</taxon>
        <taxon>Diplopterinae</taxon>
        <taxon>Diploptera</taxon>
    </lineage>
</organism>
<feature type="domain" description="TH1" evidence="1">
    <location>
        <begin position="36"/>
        <end position="214"/>
    </location>
</feature>
<protein>
    <recommendedName>
        <fullName evidence="1">TH1 domain-containing protein</fullName>
    </recommendedName>
</protein>
<feature type="non-terminal residue" evidence="2">
    <location>
        <position position="1"/>
    </location>
</feature>
<comment type="caution">
    <text evidence="2">The sequence shown here is derived from an EMBL/GenBank/DDBJ whole genome shotgun (WGS) entry which is preliminary data.</text>
</comment>
<dbReference type="GO" id="GO:0003774">
    <property type="term" value="F:cytoskeletal motor activity"/>
    <property type="evidence" value="ECO:0007669"/>
    <property type="project" value="InterPro"/>
</dbReference>
<evidence type="ECO:0000313" key="2">
    <source>
        <dbReference type="EMBL" id="KAJ9584129.1"/>
    </source>
</evidence>
<dbReference type="Proteomes" id="UP001233999">
    <property type="component" value="Unassembled WGS sequence"/>
</dbReference>
<reference evidence="2" key="2">
    <citation type="submission" date="2023-05" db="EMBL/GenBank/DDBJ databases">
        <authorList>
            <person name="Fouks B."/>
        </authorList>
    </citation>
    <scope>NUCLEOTIDE SEQUENCE</scope>
    <source>
        <strain evidence="2">Stay&amp;Tobe</strain>
        <tissue evidence="2">Testes</tissue>
    </source>
</reference>
<dbReference type="InterPro" id="IPR010926">
    <property type="entry name" value="Myosin_TH1"/>
</dbReference>
<reference evidence="2" key="1">
    <citation type="journal article" date="2023" name="IScience">
        <title>Live-bearing cockroach genome reveals convergent evolutionary mechanisms linked to viviparity in insects and beyond.</title>
        <authorList>
            <person name="Fouks B."/>
            <person name="Harrison M.C."/>
            <person name="Mikhailova A.A."/>
            <person name="Marchal E."/>
            <person name="English S."/>
            <person name="Carruthers M."/>
            <person name="Jennings E.C."/>
            <person name="Chiamaka E.L."/>
            <person name="Frigard R.A."/>
            <person name="Pippel M."/>
            <person name="Attardo G.M."/>
            <person name="Benoit J.B."/>
            <person name="Bornberg-Bauer E."/>
            <person name="Tobe S.S."/>
        </authorList>
    </citation>
    <scope>NUCLEOTIDE SEQUENCE</scope>
    <source>
        <strain evidence="2">Stay&amp;Tobe</strain>
    </source>
</reference>
<dbReference type="AlphaFoldDB" id="A0AAD8EBU5"/>